<sequence>MGKAKKDGMKSKKTRQRNRHVSSIRIFHYEAILFMRNIYFPDN</sequence>
<dbReference type="EMBL" id="ADLF01000013">
    <property type="protein sequence ID" value="EKU89609.1"/>
    <property type="molecule type" value="Genomic_DNA"/>
</dbReference>
<dbReference type="PATRIC" id="fig|742727.4.peg.3112"/>
<feature type="transmembrane region" description="Helical" evidence="1">
    <location>
        <begin position="21"/>
        <end position="40"/>
    </location>
</feature>
<keyword evidence="3" id="KW-1185">Reference proteome</keyword>
<reference evidence="2 3" key="1">
    <citation type="submission" date="2012-09" db="EMBL/GenBank/DDBJ databases">
        <title>The Genome Sequence of Bacteroides oleiciplenus YIT 12058.</title>
        <authorList>
            <consortium name="The Broad Institute Genome Sequencing Platform"/>
            <person name="Earl A."/>
            <person name="Ward D."/>
            <person name="Feldgarden M."/>
            <person name="Gevers D."/>
            <person name="Morotomi M."/>
            <person name="Walker B."/>
            <person name="Young S.K."/>
            <person name="Zeng Q."/>
            <person name="Gargeya S."/>
            <person name="Fitzgerald M."/>
            <person name="Haas B."/>
            <person name="Abouelleil A."/>
            <person name="Alvarado L."/>
            <person name="Arachchi H.M."/>
            <person name="Berlin A.M."/>
            <person name="Chapman S.B."/>
            <person name="Goldberg J."/>
            <person name="Griggs A."/>
            <person name="Gujja S."/>
            <person name="Hansen M."/>
            <person name="Howarth C."/>
            <person name="Imamovic A."/>
            <person name="Larimer J."/>
            <person name="McCowen C."/>
            <person name="Montmayeur A."/>
            <person name="Murphy C."/>
            <person name="Neiman D."/>
            <person name="Pearson M."/>
            <person name="Priest M."/>
            <person name="Roberts A."/>
            <person name="Saif S."/>
            <person name="Shea T."/>
            <person name="Sisk P."/>
            <person name="Sykes S."/>
            <person name="Wortman J."/>
            <person name="Nusbaum C."/>
            <person name="Birren B."/>
        </authorList>
    </citation>
    <scope>NUCLEOTIDE SEQUENCE [LARGE SCALE GENOMIC DNA]</scope>
    <source>
        <strain evidence="2 3">YIT 12058</strain>
    </source>
</reference>
<comment type="caution">
    <text evidence="2">The sequence shown here is derived from an EMBL/GenBank/DDBJ whole genome shotgun (WGS) entry which is preliminary data.</text>
</comment>
<dbReference type="Proteomes" id="UP000009872">
    <property type="component" value="Unassembled WGS sequence"/>
</dbReference>
<evidence type="ECO:0000313" key="2">
    <source>
        <dbReference type="EMBL" id="EKU89609.1"/>
    </source>
</evidence>
<keyword evidence="1" id="KW-1133">Transmembrane helix</keyword>
<evidence type="ECO:0000256" key="1">
    <source>
        <dbReference type="SAM" id="Phobius"/>
    </source>
</evidence>
<accession>K9DX71</accession>
<dbReference type="HOGENOM" id="CLU_3229767_0_0_10"/>
<proteinExistence type="predicted"/>
<keyword evidence="1" id="KW-0472">Membrane</keyword>
<name>K9DX71_9BACE</name>
<protein>
    <submittedName>
        <fullName evidence="2">Uncharacterized protein</fullName>
    </submittedName>
</protein>
<dbReference type="AlphaFoldDB" id="K9DX71"/>
<organism evidence="2 3">
    <name type="scientific">Bacteroides oleiciplenus YIT 12058</name>
    <dbReference type="NCBI Taxonomy" id="742727"/>
    <lineage>
        <taxon>Bacteria</taxon>
        <taxon>Pseudomonadati</taxon>
        <taxon>Bacteroidota</taxon>
        <taxon>Bacteroidia</taxon>
        <taxon>Bacteroidales</taxon>
        <taxon>Bacteroidaceae</taxon>
        <taxon>Bacteroides</taxon>
    </lineage>
</organism>
<evidence type="ECO:0000313" key="3">
    <source>
        <dbReference type="Proteomes" id="UP000009872"/>
    </source>
</evidence>
<keyword evidence="1" id="KW-0812">Transmembrane</keyword>
<gene>
    <name evidence="2" type="ORF">HMPREF9447_03047</name>
</gene>